<dbReference type="VEuPathDB" id="AmoebaDB:ACA1_123840"/>
<protein>
    <submittedName>
        <fullName evidence="3">YbaK/ebsC protein</fullName>
    </submittedName>
</protein>
<dbReference type="EMBL" id="KB007843">
    <property type="protein sequence ID" value="ELR23865.1"/>
    <property type="molecule type" value="Genomic_DNA"/>
</dbReference>
<feature type="compositionally biased region" description="Basic and acidic residues" evidence="1">
    <location>
        <begin position="124"/>
        <end position="134"/>
    </location>
</feature>
<keyword evidence="4" id="KW-1185">Reference proteome</keyword>
<dbReference type="Pfam" id="PF04073">
    <property type="entry name" value="tRNA_edit"/>
    <property type="match status" value="1"/>
</dbReference>
<dbReference type="InterPro" id="IPR007214">
    <property type="entry name" value="YbaK/aa-tRNA-synth-assoc-dom"/>
</dbReference>
<sequence length="176" mass="19136">MDNTTPALHDEDTPATRFLKERNVAYRTHHYQYIEKGGTNASSNALGVDEHRVVKPFIVLMHGDQRVDTKALAAHLGTKRAAAEEHTGYQVGGTSPFGTKTTLPIFIQRTIVEGEQADSDDEDQAKASAEDKKNEGEVGEIYINGGGRGFLVSLDVKDLVATLQPTLVDVASTKWG</sequence>
<dbReference type="PANTHER" id="PTHR30411:SF0">
    <property type="entry name" value="CYS-TRNA(PRO)_CYS-TRNA(CYS) DEACYLASE YBAK"/>
    <property type="match status" value="1"/>
</dbReference>
<dbReference type="OMA" id="DVASTKW"/>
<evidence type="ECO:0000256" key="1">
    <source>
        <dbReference type="SAM" id="MobiDB-lite"/>
    </source>
</evidence>
<dbReference type="Gene3D" id="3.90.960.10">
    <property type="entry name" value="YbaK/aminoacyl-tRNA synthetase-associated domain"/>
    <property type="match status" value="1"/>
</dbReference>
<reference evidence="3 4" key="1">
    <citation type="journal article" date="2013" name="Genome Biol.">
        <title>Genome of Acanthamoeba castellanii highlights extensive lateral gene transfer and early evolution of tyrosine kinase signaling.</title>
        <authorList>
            <person name="Clarke M."/>
            <person name="Lohan A.J."/>
            <person name="Liu B."/>
            <person name="Lagkouvardos I."/>
            <person name="Roy S."/>
            <person name="Zafar N."/>
            <person name="Bertelli C."/>
            <person name="Schilde C."/>
            <person name="Kianianmomeni A."/>
            <person name="Burglin T.R."/>
            <person name="Frech C."/>
            <person name="Turcotte B."/>
            <person name="Kopec K.O."/>
            <person name="Synnott J.M."/>
            <person name="Choo C."/>
            <person name="Paponov I."/>
            <person name="Finkler A."/>
            <person name="Soon Heng Tan C."/>
            <person name="Hutchins A.P."/>
            <person name="Weinmeier T."/>
            <person name="Rattei T."/>
            <person name="Chu J.S."/>
            <person name="Gimenez G."/>
            <person name="Irimia M."/>
            <person name="Rigden D.J."/>
            <person name="Fitzpatrick D.A."/>
            <person name="Lorenzo-Morales J."/>
            <person name="Bateman A."/>
            <person name="Chiu C.H."/>
            <person name="Tang P."/>
            <person name="Hegemann P."/>
            <person name="Fromm H."/>
            <person name="Raoult D."/>
            <person name="Greub G."/>
            <person name="Miranda-Saavedra D."/>
            <person name="Chen N."/>
            <person name="Nash P."/>
            <person name="Ginger M.L."/>
            <person name="Horn M."/>
            <person name="Schaap P."/>
            <person name="Caler L."/>
            <person name="Loftus B."/>
        </authorList>
    </citation>
    <scope>NUCLEOTIDE SEQUENCE [LARGE SCALE GENOMIC DNA]</scope>
    <source>
        <strain evidence="3 4">Neff</strain>
    </source>
</reference>
<dbReference type="Proteomes" id="UP000011083">
    <property type="component" value="Unassembled WGS sequence"/>
</dbReference>
<feature type="domain" description="YbaK/aminoacyl-tRNA synthetase-associated" evidence="2">
    <location>
        <begin position="55"/>
        <end position="113"/>
    </location>
</feature>
<organism evidence="3 4">
    <name type="scientific">Acanthamoeba castellanii (strain ATCC 30010 / Neff)</name>
    <dbReference type="NCBI Taxonomy" id="1257118"/>
    <lineage>
        <taxon>Eukaryota</taxon>
        <taxon>Amoebozoa</taxon>
        <taxon>Discosea</taxon>
        <taxon>Longamoebia</taxon>
        <taxon>Centramoebida</taxon>
        <taxon>Acanthamoebidae</taxon>
        <taxon>Acanthamoeba</taxon>
    </lineage>
</organism>
<feature type="region of interest" description="Disordered" evidence="1">
    <location>
        <begin position="114"/>
        <end position="134"/>
    </location>
</feature>
<dbReference type="InterPro" id="IPR036754">
    <property type="entry name" value="YbaK/aa-tRNA-synt-asso_dom_sf"/>
</dbReference>
<dbReference type="AlphaFoldDB" id="L8HFB4"/>
<dbReference type="GO" id="GO:0002161">
    <property type="term" value="F:aminoacyl-tRNA deacylase activity"/>
    <property type="evidence" value="ECO:0007669"/>
    <property type="project" value="InterPro"/>
</dbReference>
<gene>
    <name evidence="3" type="ORF">ACA1_123840</name>
</gene>
<dbReference type="PANTHER" id="PTHR30411">
    <property type="entry name" value="CYTOPLASMIC PROTEIN"/>
    <property type="match status" value="1"/>
</dbReference>
<dbReference type="KEGG" id="acan:ACA1_123840"/>
<evidence type="ECO:0000313" key="4">
    <source>
        <dbReference type="Proteomes" id="UP000011083"/>
    </source>
</evidence>
<accession>L8HFB4</accession>
<dbReference type="OrthoDB" id="422277at2759"/>
<dbReference type="GeneID" id="14924861"/>
<dbReference type="SUPFAM" id="SSF55826">
    <property type="entry name" value="YbaK/ProRS associated domain"/>
    <property type="match status" value="1"/>
</dbReference>
<name>L8HFB4_ACACF</name>
<proteinExistence type="predicted"/>
<evidence type="ECO:0000259" key="2">
    <source>
        <dbReference type="Pfam" id="PF04073"/>
    </source>
</evidence>
<evidence type="ECO:0000313" key="3">
    <source>
        <dbReference type="EMBL" id="ELR23865.1"/>
    </source>
</evidence>
<dbReference type="RefSeq" id="XP_004353393.1">
    <property type="nucleotide sequence ID" value="XM_004353341.1"/>
</dbReference>